<dbReference type="SUPFAM" id="SSF52540">
    <property type="entry name" value="P-loop containing nucleoside triphosphate hydrolases"/>
    <property type="match status" value="1"/>
</dbReference>
<dbReference type="GO" id="GO:0007018">
    <property type="term" value="P:microtubule-based movement"/>
    <property type="evidence" value="ECO:0007669"/>
    <property type="project" value="InterPro"/>
</dbReference>
<keyword evidence="5 11" id="KW-0493">Microtubule</keyword>
<evidence type="ECO:0000256" key="11">
    <source>
        <dbReference type="RuleBase" id="RU366047"/>
    </source>
</evidence>
<comment type="subcellular location">
    <subcellularLocation>
        <location evidence="1 11">Cytoplasm</location>
        <location evidence="1 11">Cytoskeleton</location>
    </subcellularLocation>
</comment>
<evidence type="ECO:0000256" key="7">
    <source>
        <dbReference type="ARBA" id="ARBA00022840"/>
    </source>
</evidence>
<dbReference type="InterPro" id="IPR027417">
    <property type="entry name" value="P-loop_NTPase"/>
</dbReference>
<dbReference type="OrthoDB" id="27603at2759"/>
<keyword evidence="14" id="KW-1185">Reference proteome</keyword>
<reference evidence="13 14" key="1">
    <citation type="submission" date="2017-06" db="EMBL/GenBank/DDBJ databases">
        <title>A platform for efficient transgenesis in Macrostomum lignano, a flatworm model organism for stem cell research.</title>
        <authorList>
            <person name="Berezikov E."/>
        </authorList>
    </citation>
    <scope>NUCLEOTIDE SEQUENCE [LARGE SCALE GENOMIC DNA]</scope>
    <source>
        <strain evidence="13">DV1</strain>
        <tissue evidence="13">Whole organism</tissue>
    </source>
</reference>
<dbReference type="InterPro" id="IPR022780">
    <property type="entry name" value="Dynein_light_int_chain"/>
</dbReference>
<dbReference type="EMBL" id="NIVC01001715">
    <property type="protein sequence ID" value="PAA64784.1"/>
    <property type="molecule type" value="Genomic_DNA"/>
</dbReference>
<evidence type="ECO:0000256" key="5">
    <source>
        <dbReference type="ARBA" id="ARBA00022701"/>
    </source>
</evidence>
<comment type="similarity">
    <text evidence="2 11">Belongs to the dynein light intermediate chain family.</text>
</comment>
<keyword evidence="7 11" id="KW-0067">ATP-binding</keyword>
<dbReference type="Proteomes" id="UP000215902">
    <property type="component" value="Unassembled WGS sequence"/>
</dbReference>
<evidence type="ECO:0000256" key="8">
    <source>
        <dbReference type="ARBA" id="ARBA00023017"/>
    </source>
</evidence>
<dbReference type="GO" id="GO:0000226">
    <property type="term" value="P:microtubule cytoskeleton organization"/>
    <property type="evidence" value="ECO:0007669"/>
    <property type="project" value="TreeGrafter"/>
</dbReference>
<dbReference type="GO" id="GO:0005813">
    <property type="term" value="C:centrosome"/>
    <property type="evidence" value="ECO:0007669"/>
    <property type="project" value="TreeGrafter"/>
</dbReference>
<dbReference type="PANTHER" id="PTHR12688:SF0">
    <property type="entry name" value="DYNEIN LIGHT INTERMEDIATE CHAIN"/>
    <property type="match status" value="1"/>
</dbReference>
<evidence type="ECO:0000313" key="13">
    <source>
        <dbReference type="EMBL" id="PAA64784.1"/>
    </source>
</evidence>
<dbReference type="PANTHER" id="PTHR12688">
    <property type="entry name" value="DYNEIN LIGHT INTERMEDIATE CHAIN"/>
    <property type="match status" value="1"/>
</dbReference>
<feature type="region of interest" description="Disordered" evidence="12">
    <location>
        <begin position="475"/>
        <end position="514"/>
    </location>
</feature>
<comment type="caution">
    <text evidence="13">The sequence shown here is derived from an EMBL/GenBank/DDBJ whole genome shotgun (WGS) entry which is preliminary data.</text>
</comment>
<evidence type="ECO:0000256" key="12">
    <source>
        <dbReference type="SAM" id="MobiDB-lite"/>
    </source>
</evidence>
<dbReference type="Pfam" id="PF05783">
    <property type="entry name" value="DLIC"/>
    <property type="match status" value="3"/>
</dbReference>
<accession>A0A267EUZ8</accession>
<evidence type="ECO:0000256" key="6">
    <source>
        <dbReference type="ARBA" id="ARBA00022741"/>
    </source>
</evidence>
<keyword evidence="4 11" id="KW-0963">Cytoplasm</keyword>
<dbReference type="GO" id="GO:0005868">
    <property type="term" value="C:cytoplasmic dynein complex"/>
    <property type="evidence" value="ECO:0007669"/>
    <property type="project" value="UniProtKB-UniRule"/>
</dbReference>
<dbReference type="AlphaFoldDB" id="A0A267EUZ8"/>
<gene>
    <name evidence="13" type="ORF">BOX15_Mlig032465g2</name>
</gene>
<protein>
    <recommendedName>
        <fullName evidence="11">Dynein light intermediate chain</fullName>
    </recommendedName>
</protein>
<dbReference type="Gene3D" id="3.40.50.300">
    <property type="entry name" value="P-loop containing nucleotide triphosphate hydrolases"/>
    <property type="match status" value="1"/>
</dbReference>
<evidence type="ECO:0000256" key="4">
    <source>
        <dbReference type="ARBA" id="ARBA00022490"/>
    </source>
</evidence>
<keyword evidence="10 11" id="KW-0206">Cytoskeleton</keyword>
<evidence type="ECO:0000256" key="9">
    <source>
        <dbReference type="ARBA" id="ARBA00023175"/>
    </source>
</evidence>
<dbReference type="GO" id="GO:0045504">
    <property type="term" value="F:dynein heavy chain binding"/>
    <property type="evidence" value="ECO:0007669"/>
    <property type="project" value="TreeGrafter"/>
</dbReference>
<feature type="compositionally biased region" description="Gly residues" evidence="12">
    <location>
        <begin position="479"/>
        <end position="493"/>
    </location>
</feature>
<keyword evidence="8 11" id="KW-0243">Dynein</keyword>
<keyword evidence="3 11" id="KW-0813">Transport</keyword>
<dbReference type="STRING" id="282301.A0A267EUZ8"/>
<dbReference type="GO" id="GO:0005874">
    <property type="term" value="C:microtubule"/>
    <property type="evidence" value="ECO:0007669"/>
    <property type="project" value="UniProtKB-KW"/>
</dbReference>
<keyword evidence="9 11" id="KW-0505">Motor protein</keyword>
<evidence type="ECO:0000256" key="2">
    <source>
        <dbReference type="ARBA" id="ARBA00006831"/>
    </source>
</evidence>
<sequence length="514" mass="52425">MENGFSDDEDGKQLWSKIIEEVQTNAQLKQSGQRCSLLMLGDIGSGKTALVSRLRGGDDNPRRGHGLEYHCLEVSAADTSGAGSVGGVGGVSIEGDTRLGVWVLDGDPRHQNLLRFALPKAAYQHTLAVLVGSAEAPWALLDSLQQWADILNRHVDRLGLDPDEVKEAGESLVRQFVDYAEPEVEGVDGAGNATSPVAAPTPPQPLVVDAGHLRRPGAAAANPLHPPADPDKVALPLPDGVFTSNSGVPLVVVITKADLMAGSLERDFDYKEEQFDYLQYHLRMFCLKYGAALVYTSAREDRNCSLLRQYLLHRVYGLPCQQPAYVLERDCVFVPAGWDSPAKAALLLAGGPAAALAQSPYHEVLPKPSGSGAAANLAGAAAATSGQRRGGGVGGGASADEAEQLAEDEQVFLCRLQACLLKAAPAGGGAGAGGGGQRGGAGVPGAGGGPGGASAAAAAMGANDGVLATFFNSLLTKKGPGGQGGPGGGGPGGAETANKQAPAAAAPSAATQQS</sequence>
<comment type="function">
    <text evidence="11">Acts as one of several non-catalytic accessory components of the cytoplasmic dynein 1 complex that are thought to be involved in linking dynein to cargos and to adapter proteins that regulate dynein function. Cytoplasmic dynein 1 acts as a motor for the intracellular retrograde motility of vesicles and organelles along microtubules. May play a role in binding dynein to membranous organelles or chromosomes.</text>
</comment>
<organism evidence="13 14">
    <name type="scientific">Macrostomum lignano</name>
    <dbReference type="NCBI Taxonomy" id="282301"/>
    <lineage>
        <taxon>Eukaryota</taxon>
        <taxon>Metazoa</taxon>
        <taxon>Spiralia</taxon>
        <taxon>Lophotrochozoa</taxon>
        <taxon>Platyhelminthes</taxon>
        <taxon>Rhabditophora</taxon>
        <taxon>Macrostomorpha</taxon>
        <taxon>Macrostomida</taxon>
        <taxon>Macrostomidae</taxon>
        <taxon>Macrostomum</taxon>
    </lineage>
</organism>
<keyword evidence="6 11" id="KW-0547">Nucleotide-binding</keyword>
<feature type="compositionally biased region" description="Low complexity" evidence="12">
    <location>
        <begin position="494"/>
        <end position="514"/>
    </location>
</feature>
<evidence type="ECO:0000256" key="3">
    <source>
        <dbReference type="ARBA" id="ARBA00022448"/>
    </source>
</evidence>
<dbReference type="InterPro" id="IPR008467">
    <property type="entry name" value="Dynein1_light_intermed_chain"/>
</dbReference>
<evidence type="ECO:0000313" key="14">
    <source>
        <dbReference type="Proteomes" id="UP000215902"/>
    </source>
</evidence>
<comment type="subunit">
    <text evidence="11">Homodimer. The cytoplasmic dynein 1 complex consists of two catalytic heavy chains (HCs) and a number of non-catalytic subunits presented by intermediate chains (ICs).</text>
</comment>
<dbReference type="GO" id="GO:0005524">
    <property type="term" value="F:ATP binding"/>
    <property type="evidence" value="ECO:0007669"/>
    <property type="project" value="UniProtKB-KW"/>
</dbReference>
<evidence type="ECO:0000256" key="1">
    <source>
        <dbReference type="ARBA" id="ARBA00004245"/>
    </source>
</evidence>
<name>A0A267EUZ8_9PLAT</name>
<proteinExistence type="inferred from homology"/>
<evidence type="ECO:0000256" key="10">
    <source>
        <dbReference type="ARBA" id="ARBA00023212"/>
    </source>
</evidence>